<evidence type="ECO:0000259" key="1">
    <source>
        <dbReference type="PROSITE" id="PS51707"/>
    </source>
</evidence>
<gene>
    <name evidence="2" type="primary">cyaB</name>
    <name evidence="2" type="ORF">AArcSl_2317</name>
</gene>
<dbReference type="PANTHER" id="PTHR21028">
    <property type="entry name" value="SI:CH211-156B7.4"/>
    <property type="match status" value="1"/>
</dbReference>
<dbReference type="EMBL" id="CP025066">
    <property type="protein sequence ID" value="AUX09939.1"/>
    <property type="molecule type" value="Genomic_DNA"/>
</dbReference>
<feature type="domain" description="CYTH" evidence="1">
    <location>
        <begin position="4"/>
        <end position="195"/>
    </location>
</feature>
<evidence type="ECO:0000313" key="2">
    <source>
        <dbReference type="EMBL" id="AUX09939.1"/>
    </source>
</evidence>
<dbReference type="PANTHER" id="PTHR21028:SF2">
    <property type="entry name" value="CYTH DOMAIN-CONTAINING PROTEIN"/>
    <property type="match status" value="1"/>
</dbReference>
<proteinExistence type="predicted"/>
<dbReference type="NCBIfam" id="TIGR00318">
    <property type="entry name" value="cyaB"/>
    <property type="match status" value="1"/>
</dbReference>
<organism evidence="2 3">
    <name type="scientific">Halalkaliarchaeum desulfuricum</name>
    <dbReference type="NCBI Taxonomy" id="2055893"/>
    <lineage>
        <taxon>Archaea</taxon>
        <taxon>Methanobacteriati</taxon>
        <taxon>Methanobacteriota</taxon>
        <taxon>Stenosarchaea group</taxon>
        <taxon>Halobacteria</taxon>
        <taxon>Halobacteriales</taxon>
        <taxon>Haloferacaceae</taxon>
        <taxon>Halalkaliarchaeum</taxon>
    </lineage>
</organism>
<dbReference type="PROSITE" id="PS51707">
    <property type="entry name" value="CYTH"/>
    <property type="match status" value="1"/>
</dbReference>
<dbReference type="KEGG" id="hdf:AArcSl_2317"/>
<dbReference type="SUPFAM" id="SSF55154">
    <property type="entry name" value="CYTH-like phosphatases"/>
    <property type="match status" value="1"/>
</dbReference>
<keyword evidence="2" id="KW-0456">Lyase</keyword>
<dbReference type="CDD" id="cd07890">
    <property type="entry name" value="CYTH-like_AC_IV-like"/>
    <property type="match status" value="1"/>
</dbReference>
<dbReference type="Proteomes" id="UP000263012">
    <property type="component" value="Chromosome"/>
</dbReference>
<dbReference type="Pfam" id="PF01928">
    <property type="entry name" value="CYTH"/>
    <property type="match status" value="1"/>
</dbReference>
<dbReference type="EC" id="4.6.1.1" evidence="2"/>
<evidence type="ECO:0000313" key="3">
    <source>
        <dbReference type="Proteomes" id="UP000263012"/>
    </source>
</evidence>
<reference evidence="3" key="1">
    <citation type="submission" date="2017-11" db="EMBL/GenBank/DDBJ databases">
        <title>Phenotypic and genomic properties of facultatively anaerobic sulfur-reducing natronoarchaea from hypersaline soda lakes.</title>
        <authorList>
            <person name="Sorokin D.Y."/>
            <person name="Kublanov I.V."/>
            <person name="Roman P."/>
            <person name="Sinninghe Damste J.S."/>
            <person name="Golyshin P.N."/>
            <person name="Rojo D."/>
            <person name="Ciordia S."/>
            <person name="Mena M.D.C."/>
            <person name="Ferrer M."/>
            <person name="Messina E."/>
            <person name="Smedile F."/>
            <person name="La Spada G."/>
            <person name="La Cono V."/>
            <person name="Yakimov M.M."/>
        </authorList>
    </citation>
    <scope>NUCLEOTIDE SEQUENCE [LARGE SCALE GENOMIC DNA]</scope>
    <source>
        <strain evidence="3">AArc-Sl</strain>
    </source>
</reference>
<dbReference type="Gene3D" id="2.40.320.10">
    <property type="entry name" value="Hypothetical Protein Pfu-838710-001"/>
    <property type="match status" value="1"/>
</dbReference>
<dbReference type="InterPro" id="IPR033469">
    <property type="entry name" value="CYTH-like_dom_sf"/>
</dbReference>
<keyword evidence="3" id="KW-1185">Reference proteome</keyword>
<accession>A0A343TLG7</accession>
<dbReference type="InterPro" id="IPR008173">
    <property type="entry name" value="Adenylyl_cyclase_CyaB"/>
</dbReference>
<dbReference type="GO" id="GO:0004016">
    <property type="term" value="F:adenylate cyclase activity"/>
    <property type="evidence" value="ECO:0007669"/>
    <property type="project" value="UniProtKB-EC"/>
</dbReference>
<protein>
    <submittedName>
        <fullName evidence="2">Adenylate cyclase, class 2</fullName>
        <ecNumber evidence="2">4.6.1.1</ecNumber>
    </submittedName>
</protein>
<dbReference type="InterPro" id="IPR023577">
    <property type="entry name" value="CYTH_domain"/>
</dbReference>
<name>A0A343TLG7_9EURY</name>
<dbReference type="AlphaFoldDB" id="A0A343TLG7"/>
<sequence length="198" mass="22388">MKRMYEVELKVPAAHETVRDRLESMELSRETYVEQTDTYYDAPHREFAETDEALRIRRVRRLDSGNNDGMGNANGREEDDCVTLTYKGPLVDDTSKTREERETDVIDGEELAGILTSLGFEPAATVEKRREVFTVDGYTVTLDDVSELGEFVEVEGEAEQADLETVREGAFEVLESIGLDPDDGIRTSYLELLLEPNP</sequence>
<dbReference type="SMART" id="SM01118">
    <property type="entry name" value="CYTH"/>
    <property type="match status" value="1"/>
</dbReference>